<keyword evidence="8" id="KW-1185">Reference proteome</keyword>
<dbReference type="OrthoDB" id="9768885at2"/>
<evidence type="ECO:0000256" key="4">
    <source>
        <dbReference type="ARBA" id="ARBA00022989"/>
    </source>
</evidence>
<accession>A0A252F6V4</accession>
<reference evidence="7 8" key="1">
    <citation type="submission" date="2017-05" db="EMBL/GenBank/DDBJ databases">
        <title>Butyricicoccus porcorum sp. nov. a butyrate-producing bacterium from the swine intestinal tract.</title>
        <authorList>
            <person name="Trachsel J."/>
            <person name="Humphrey S."/>
            <person name="Allen H.K."/>
        </authorList>
    </citation>
    <scope>NUCLEOTIDE SEQUENCE [LARGE SCALE GENOMIC DNA]</scope>
    <source>
        <strain evidence="7">BB10</strain>
    </source>
</reference>
<dbReference type="RefSeq" id="WP_087017512.1">
    <property type="nucleotide sequence ID" value="NZ_CP178353.1"/>
</dbReference>
<keyword evidence="4 6" id="KW-1133">Transmembrane helix</keyword>
<dbReference type="AlphaFoldDB" id="A0A252F6V4"/>
<evidence type="ECO:0000256" key="6">
    <source>
        <dbReference type="SAM" id="Phobius"/>
    </source>
</evidence>
<gene>
    <name evidence="7" type="ORF">CBW42_02735</name>
</gene>
<keyword evidence="2" id="KW-0813">Transport</keyword>
<comment type="subcellular location">
    <subcellularLocation>
        <location evidence="1">Membrane</location>
        <topology evidence="1">Multi-pass membrane protein</topology>
    </subcellularLocation>
</comment>
<dbReference type="SUPFAM" id="SSF118215">
    <property type="entry name" value="Proton glutamate symport protein"/>
    <property type="match status" value="1"/>
</dbReference>
<sequence>MKKHKLGLLSRLLLGIVCGMLLGSLGDLLHMQDNPAFVGMVRLFATFTTLFSTFLNFIIPLLIISFVSIGLADLGKKANRLFGITLLLAYGSTVISGLLAYCTGKAILPNLISEITDSATDSAAFETLFTIEAEPVCGVMTALILAFLLGLGIANSKSTTLLGCIRDLQDIITLALNKIIIPLIPFYIAGLFCKIAAEGELLSTIQVFIKLFILILVCQWIYIALQHLTASLICRDNKFKGIKNLAPAYFTALGTQSSASTIPVNLDCTKKNGVRNYIADFVIPLCATIHLAGDTICLVLGSMGILLANGITPTLSMFIPFILMLGITMVAAPGVPGGGVMAALGLISSMLGFTEPMQQLIISLHFSQDSFGTACNISGDQAIAYIVDHVDRRVERK</sequence>
<dbReference type="PANTHER" id="PTHR42865:SF8">
    <property type="entry name" value="SERINE_THREONINE TRANSPORTER SSTT"/>
    <property type="match status" value="1"/>
</dbReference>
<keyword evidence="3 6" id="KW-0812">Transmembrane</keyword>
<dbReference type="Pfam" id="PF00375">
    <property type="entry name" value="SDF"/>
    <property type="match status" value="1"/>
</dbReference>
<dbReference type="PRINTS" id="PR00173">
    <property type="entry name" value="EDTRNSPORT"/>
</dbReference>
<keyword evidence="5 6" id="KW-0472">Membrane</keyword>
<evidence type="ECO:0000256" key="1">
    <source>
        <dbReference type="ARBA" id="ARBA00004141"/>
    </source>
</evidence>
<dbReference type="InterPro" id="IPR001991">
    <property type="entry name" value="Na-dicarboxylate_symporter"/>
</dbReference>
<dbReference type="EMBL" id="NHOC01000002">
    <property type="protein sequence ID" value="OUM21503.1"/>
    <property type="molecule type" value="Genomic_DNA"/>
</dbReference>
<evidence type="ECO:0000256" key="3">
    <source>
        <dbReference type="ARBA" id="ARBA00022692"/>
    </source>
</evidence>
<dbReference type="GO" id="GO:0032329">
    <property type="term" value="P:serine transport"/>
    <property type="evidence" value="ECO:0007669"/>
    <property type="project" value="TreeGrafter"/>
</dbReference>
<feature type="transmembrane region" description="Helical" evidence="6">
    <location>
        <begin position="81"/>
        <end position="101"/>
    </location>
</feature>
<feature type="transmembrane region" description="Helical" evidence="6">
    <location>
        <begin position="133"/>
        <end position="154"/>
    </location>
</feature>
<dbReference type="GO" id="GO:0005295">
    <property type="term" value="F:neutral L-amino acid:sodium symporter activity"/>
    <property type="evidence" value="ECO:0007669"/>
    <property type="project" value="TreeGrafter"/>
</dbReference>
<feature type="transmembrane region" description="Helical" evidence="6">
    <location>
        <begin position="203"/>
        <end position="225"/>
    </location>
</feature>
<dbReference type="GO" id="GO:0005886">
    <property type="term" value="C:plasma membrane"/>
    <property type="evidence" value="ECO:0007669"/>
    <property type="project" value="TreeGrafter"/>
</dbReference>
<name>A0A252F6V4_9FIRM</name>
<feature type="transmembrane region" description="Helical" evidence="6">
    <location>
        <begin position="43"/>
        <end position="69"/>
    </location>
</feature>
<dbReference type="PANTHER" id="PTHR42865">
    <property type="entry name" value="PROTON/GLUTAMATE-ASPARTATE SYMPORTER"/>
    <property type="match status" value="1"/>
</dbReference>
<evidence type="ECO:0000256" key="2">
    <source>
        <dbReference type="ARBA" id="ARBA00022448"/>
    </source>
</evidence>
<dbReference type="Gene3D" id="1.10.3860.10">
    <property type="entry name" value="Sodium:dicarboxylate symporter"/>
    <property type="match status" value="1"/>
</dbReference>
<feature type="transmembrane region" description="Helical" evidence="6">
    <location>
        <begin position="12"/>
        <end position="31"/>
    </location>
</feature>
<dbReference type="InterPro" id="IPR036458">
    <property type="entry name" value="Na:dicarbo_symporter_sf"/>
</dbReference>
<feature type="transmembrane region" description="Helical" evidence="6">
    <location>
        <begin position="281"/>
        <end position="306"/>
    </location>
</feature>
<comment type="caution">
    <text evidence="7">The sequence shown here is derived from an EMBL/GenBank/DDBJ whole genome shotgun (WGS) entry which is preliminary data.</text>
</comment>
<organism evidence="7 8">
    <name type="scientific">Butyricicoccus porcorum</name>
    <dbReference type="NCBI Taxonomy" id="1945634"/>
    <lineage>
        <taxon>Bacteria</taxon>
        <taxon>Bacillati</taxon>
        <taxon>Bacillota</taxon>
        <taxon>Clostridia</taxon>
        <taxon>Eubacteriales</taxon>
        <taxon>Butyricicoccaceae</taxon>
        <taxon>Butyricicoccus</taxon>
    </lineage>
</organism>
<proteinExistence type="predicted"/>
<evidence type="ECO:0000313" key="8">
    <source>
        <dbReference type="Proteomes" id="UP000194903"/>
    </source>
</evidence>
<dbReference type="Proteomes" id="UP000194903">
    <property type="component" value="Unassembled WGS sequence"/>
</dbReference>
<evidence type="ECO:0000313" key="7">
    <source>
        <dbReference type="EMBL" id="OUM21503.1"/>
    </source>
</evidence>
<feature type="transmembrane region" description="Helical" evidence="6">
    <location>
        <begin position="175"/>
        <end position="197"/>
    </location>
</feature>
<protein>
    <submittedName>
        <fullName evidence="7">Sodium:proton antiporter</fullName>
    </submittedName>
</protein>
<feature type="transmembrane region" description="Helical" evidence="6">
    <location>
        <begin position="318"/>
        <end position="347"/>
    </location>
</feature>
<evidence type="ECO:0000256" key="5">
    <source>
        <dbReference type="ARBA" id="ARBA00023136"/>
    </source>
</evidence>